<organism evidence="1 2">
    <name type="scientific">Nesidiocoris tenuis</name>
    <dbReference type="NCBI Taxonomy" id="355587"/>
    <lineage>
        <taxon>Eukaryota</taxon>
        <taxon>Metazoa</taxon>
        <taxon>Ecdysozoa</taxon>
        <taxon>Arthropoda</taxon>
        <taxon>Hexapoda</taxon>
        <taxon>Insecta</taxon>
        <taxon>Pterygota</taxon>
        <taxon>Neoptera</taxon>
        <taxon>Paraneoptera</taxon>
        <taxon>Hemiptera</taxon>
        <taxon>Heteroptera</taxon>
        <taxon>Panheteroptera</taxon>
        <taxon>Cimicomorpha</taxon>
        <taxon>Miridae</taxon>
        <taxon>Dicyphina</taxon>
        <taxon>Nesidiocoris</taxon>
    </lineage>
</organism>
<dbReference type="EMBL" id="CADCXU010018946">
    <property type="protein sequence ID" value="CAB0007291.1"/>
    <property type="molecule type" value="Genomic_DNA"/>
</dbReference>
<keyword evidence="2" id="KW-1185">Reference proteome</keyword>
<proteinExistence type="predicted"/>
<name>A0A6H5GW54_9HEMI</name>
<sequence length="192" mass="21478">MFEGEKRQLKFREGNEKMEQDHCVFVSDGCGLSFFFKFCLTAGTISDVLISRRKCDTSSTGHLPPYVKGKAYVNPLVYSNGRVPGEGSNQPTDHCGMVRSADKAEEVALQQRVPEAHSILAVHQFPARLRESAGFILTNSQGLFSGWANRTGRVVLLTGINDCRNIRTVIPTPRANFSNYLFELDLIGRYTW</sequence>
<dbReference type="AlphaFoldDB" id="A0A6H5GW54"/>
<accession>A0A6H5GW54</accession>
<evidence type="ECO:0000313" key="2">
    <source>
        <dbReference type="Proteomes" id="UP000479000"/>
    </source>
</evidence>
<reference evidence="1 2" key="1">
    <citation type="submission" date="2020-02" db="EMBL/GenBank/DDBJ databases">
        <authorList>
            <person name="Ferguson B K."/>
        </authorList>
    </citation>
    <scope>NUCLEOTIDE SEQUENCE [LARGE SCALE GENOMIC DNA]</scope>
</reference>
<dbReference type="Proteomes" id="UP000479000">
    <property type="component" value="Unassembled WGS sequence"/>
</dbReference>
<evidence type="ECO:0000313" key="1">
    <source>
        <dbReference type="EMBL" id="CAB0007291.1"/>
    </source>
</evidence>
<protein>
    <submittedName>
        <fullName evidence="1">Uncharacterized protein</fullName>
    </submittedName>
</protein>
<gene>
    <name evidence="1" type="ORF">NTEN_LOCUS12595</name>
</gene>